<dbReference type="InterPro" id="IPR024370">
    <property type="entry name" value="PBP_domain"/>
</dbReference>
<feature type="domain" description="PBP" evidence="5">
    <location>
        <begin position="33"/>
        <end position="291"/>
    </location>
</feature>
<evidence type="ECO:0000256" key="4">
    <source>
        <dbReference type="RuleBase" id="RU367119"/>
    </source>
</evidence>
<keyword evidence="7" id="KW-1185">Reference proteome</keyword>
<keyword evidence="4" id="KW-0964">Secreted</keyword>
<dbReference type="GO" id="GO:0042301">
    <property type="term" value="F:phosphate ion binding"/>
    <property type="evidence" value="ECO:0007669"/>
    <property type="project" value="UniProtKB-UniRule"/>
</dbReference>
<feature type="chain" id="PRO_5027147080" description="Phosphate-binding protein" evidence="4">
    <location>
        <begin position="24"/>
        <end position="322"/>
    </location>
</feature>
<dbReference type="SUPFAM" id="SSF53850">
    <property type="entry name" value="Periplasmic binding protein-like II"/>
    <property type="match status" value="1"/>
</dbReference>
<dbReference type="GO" id="GO:0005576">
    <property type="term" value="C:extracellular region"/>
    <property type="evidence" value="ECO:0007669"/>
    <property type="project" value="UniProtKB-SubCell"/>
</dbReference>
<keyword evidence="4" id="KW-0574">Periplasm</keyword>
<keyword evidence="3 4" id="KW-0732">Signal</keyword>
<dbReference type="InterPro" id="IPR050811">
    <property type="entry name" value="Phosphate_ABC_transporter"/>
</dbReference>
<dbReference type="InterPro" id="IPR011862">
    <property type="entry name" value="Phos-bd"/>
</dbReference>
<evidence type="ECO:0000256" key="3">
    <source>
        <dbReference type="ARBA" id="ARBA00022729"/>
    </source>
</evidence>
<dbReference type="GO" id="GO:0007155">
    <property type="term" value="P:cell adhesion"/>
    <property type="evidence" value="ECO:0007669"/>
    <property type="project" value="UniProtKB-UniRule"/>
</dbReference>
<evidence type="ECO:0000313" key="6">
    <source>
        <dbReference type="EMBL" id="SNX48096.1"/>
    </source>
</evidence>
<evidence type="ECO:0000256" key="1">
    <source>
        <dbReference type="ARBA" id="ARBA00008725"/>
    </source>
</evidence>
<dbReference type="Gene3D" id="3.40.190.10">
    <property type="entry name" value="Periplasmic binding protein-like II"/>
    <property type="match status" value="2"/>
</dbReference>
<comment type="subcellular location">
    <subcellularLocation>
        <location evidence="4">Periplasm</location>
    </subcellularLocation>
    <subcellularLocation>
        <location evidence="4">Secreted</location>
    </subcellularLocation>
</comment>
<accession>A0A240EHR8</accession>
<feature type="signal peptide" evidence="4">
    <location>
        <begin position="1"/>
        <end position="23"/>
    </location>
</feature>
<comment type="function">
    <text evidence="4">Involved in the system for phosphate transport across the cytoplasmic membrane.</text>
</comment>
<dbReference type="PANTHER" id="PTHR30570">
    <property type="entry name" value="PERIPLASMIC PHOSPHATE BINDING COMPONENT OF PHOSPHATE ABC TRANSPORTER"/>
    <property type="match status" value="1"/>
</dbReference>
<protein>
    <recommendedName>
        <fullName evidence="4">Phosphate-binding protein</fullName>
    </recommendedName>
</protein>
<dbReference type="NCBIfam" id="TIGR02136">
    <property type="entry name" value="ptsS_2"/>
    <property type="match status" value="1"/>
</dbReference>
<dbReference type="Proteomes" id="UP000219336">
    <property type="component" value="Unassembled WGS sequence"/>
</dbReference>
<dbReference type="EMBL" id="OANU01000021">
    <property type="protein sequence ID" value="SNX48096.1"/>
    <property type="molecule type" value="Genomic_DNA"/>
</dbReference>
<dbReference type="Pfam" id="PF12849">
    <property type="entry name" value="PBP_like_2"/>
    <property type="match status" value="1"/>
</dbReference>
<keyword evidence="4" id="KW-0592">Phosphate transport</keyword>
<organism evidence="6 7">
    <name type="scientific">Vibrio thalassae</name>
    <dbReference type="NCBI Taxonomy" id="1243014"/>
    <lineage>
        <taxon>Bacteria</taxon>
        <taxon>Pseudomonadati</taxon>
        <taxon>Pseudomonadota</taxon>
        <taxon>Gammaproteobacteria</taxon>
        <taxon>Vibrionales</taxon>
        <taxon>Vibrionaceae</taxon>
        <taxon>Vibrio</taxon>
    </lineage>
</organism>
<dbReference type="CDD" id="cd13566">
    <property type="entry name" value="PBP2_phosphate"/>
    <property type="match status" value="1"/>
</dbReference>
<sequence length="322" mass="35360">MAISGRLSWSVLLLGAVAFSSQAAELPQYTKQPGVAGNLSSVGSDTLSGMTTLWLEEFKNIYPNVNAQIQASGSSTAPPALAEGTAQFGPMSRSMRLKEVESFERHYGYKPTELRVAIDAIGIFVHTDNPIKGLNFQQIDSIFSSTLRCGSNHYISKWAQLGVKAPWSQRAIQMFGRNSVSGTYGYFKNNALCGGDFKRNVNEQPGSASVVQSVASSVNTIGYSGIGYQVSGAKLVPIARKGSDYILPTQDNVQSGRYPLSRFLYVYVNKDPQRKLDPIEEAYIRYIYSREGQRIVEEDGYVPVSREFAEQELAKVGLSFND</sequence>
<dbReference type="AlphaFoldDB" id="A0A240EHR8"/>
<dbReference type="GO" id="GO:0006817">
    <property type="term" value="P:phosphate ion transport"/>
    <property type="evidence" value="ECO:0007669"/>
    <property type="project" value="UniProtKB-UniRule"/>
</dbReference>
<name>A0A240EHR8_9VIBR</name>
<gene>
    <name evidence="6" type="primary">pstS</name>
    <name evidence="6" type="ORF">VTH8203_01712</name>
</gene>
<evidence type="ECO:0000256" key="2">
    <source>
        <dbReference type="ARBA" id="ARBA00022448"/>
    </source>
</evidence>
<dbReference type="GO" id="GO:0042597">
    <property type="term" value="C:periplasmic space"/>
    <property type="evidence" value="ECO:0007669"/>
    <property type="project" value="UniProtKB-SubCell"/>
</dbReference>
<keyword evidence="2 4" id="KW-0813">Transport</keyword>
<dbReference type="RefSeq" id="WP_096993302.1">
    <property type="nucleotide sequence ID" value="NZ_JBHSII010000001.1"/>
</dbReference>
<proteinExistence type="inferred from homology"/>
<dbReference type="OrthoDB" id="9765713at2"/>
<reference evidence="7" key="1">
    <citation type="submission" date="2016-06" db="EMBL/GenBank/DDBJ databases">
        <authorList>
            <person name="Rodrigo-Torres L."/>
            <person name="Arahal R.D."/>
            <person name="Lucena T."/>
        </authorList>
    </citation>
    <scope>NUCLEOTIDE SEQUENCE [LARGE SCALE GENOMIC DNA]</scope>
    <source>
        <strain evidence="7">CECT8203</strain>
    </source>
</reference>
<dbReference type="PANTHER" id="PTHR30570:SF6">
    <property type="entry name" value="PHOSPHATE-BINDING PROTEIN PSTS"/>
    <property type="match status" value="1"/>
</dbReference>
<comment type="similarity">
    <text evidence="1 4">Belongs to the PstS family.</text>
</comment>
<evidence type="ECO:0000259" key="5">
    <source>
        <dbReference type="Pfam" id="PF12849"/>
    </source>
</evidence>
<evidence type="ECO:0000313" key="7">
    <source>
        <dbReference type="Proteomes" id="UP000219336"/>
    </source>
</evidence>